<proteinExistence type="predicted"/>
<sequence length="162" mass="18516">MRHVLVILRRNLQNIKKSPRVADENRYGGGGNSNNNNGIFIDRSSSRGSWNGISVICNAVRAPLSLVSCFFAQPHVNGATDGVWVSTEIAQISEMNHLMVSDSMRYAPDVNKYAYKIYFMQVASRFSFFSLLDDHRRRGIFYLLLFTSLQGLTIFFNCWLFF</sequence>
<reference evidence="2" key="1">
    <citation type="journal article" date="2020" name="Nat. Genet.">
        <title>Genomic diversifications of five Gossypium allopolyploid species and their impact on cotton improvement.</title>
        <authorList>
            <person name="Chen Z.J."/>
            <person name="Sreedasyam A."/>
            <person name="Ando A."/>
            <person name="Song Q."/>
            <person name="De Santiago L.M."/>
            <person name="Hulse-Kemp A.M."/>
            <person name="Ding M."/>
            <person name="Ye W."/>
            <person name="Kirkbride R.C."/>
            <person name="Jenkins J."/>
            <person name="Plott C."/>
            <person name="Lovell J."/>
            <person name="Lin Y.M."/>
            <person name="Vaughn R."/>
            <person name="Liu B."/>
            <person name="Simpson S."/>
            <person name="Scheffler B.E."/>
            <person name="Wen L."/>
            <person name="Saski C.A."/>
            <person name="Grover C.E."/>
            <person name="Hu G."/>
            <person name="Conover J.L."/>
            <person name="Carlson J.W."/>
            <person name="Shu S."/>
            <person name="Boston L.B."/>
            <person name="Williams M."/>
            <person name="Peterson D.G."/>
            <person name="McGee K."/>
            <person name="Jones D.C."/>
            <person name="Wendel J.F."/>
            <person name="Stelly D.M."/>
            <person name="Grimwood J."/>
            <person name="Schmutz J."/>
        </authorList>
    </citation>
    <scope>NUCLEOTIDE SEQUENCE [LARGE SCALE GENOMIC DNA]</scope>
    <source>
        <strain evidence="2">cv. TM-1</strain>
    </source>
</reference>
<organism evidence="2 3">
    <name type="scientific">Gossypium hirsutum</name>
    <name type="common">Upland cotton</name>
    <name type="synonym">Gossypium mexicanum</name>
    <dbReference type="NCBI Taxonomy" id="3635"/>
    <lineage>
        <taxon>Eukaryota</taxon>
        <taxon>Viridiplantae</taxon>
        <taxon>Streptophyta</taxon>
        <taxon>Embryophyta</taxon>
        <taxon>Tracheophyta</taxon>
        <taxon>Spermatophyta</taxon>
        <taxon>Magnoliopsida</taxon>
        <taxon>eudicotyledons</taxon>
        <taxon>Gunneridae</taxon>
        <taxon>Pentapetalae</taxon>
        <taxon>rosids</taxon>
        <taxon>malvids</taxon>
        <taxon>Malvales</taxon>
        <taxon>Malvaceae</taxon>
        <taxon>Malvoideae</taxon>
        <taxon>Gossypium</taxon>
    </lineage>
</organism>
<keyword evidence="2" id="KW-1185">Reference proteome</keyword>
<evidence type="ECO:0000313" key="2">
    <source>
        <dbReference type="Proteomes" id="UP000818029"/>
    </source>
</evidence>
<keyword evidence="1" id="KW-0812">Transmembrane</keyword>
<feature type="transmembrane region" description="Helical" evidence="1">
    <location>
        <begin position="140"/>
        <end position="161"/>
    </location>
</feature>
<dbReference type="Proteomes" id="UP000818029">
    <property type="component" value="Chromosome D07"/>
</dbReference>
<evidence type="ECO:0000256" key="1">
    <source>
        <dbReference type="SAM" id="Phobius"/>
    </source>
</evidence>
<evidence type="ECO:0000313" key="3">
    <source>
        <dbReference type="RefSeq" id="XP_016681487.1"/>
    </source>
</evidence>
<name>A0A1U8ITQ3_GOSHI</name>
<dbReference type="RefSeq" id="XP_016681487.1">
    <property type="nucleotide sequence ID" value="XM_016825998.2"/>
</dbReference>
<gene>
    <name evidence="3" type="primary">LOC107900377</name>
</gene>
<dbReference type="PaxDb" id="3635-A0A1U8ITQ3"/>
<reference evidence="3" key="2">
    <citation type="submission" date="2025-08" db="UniProtKB">
        <authorList>
            <consortium name="RefSeq"/>
        </authorList>
    </citation>
    <scope>IDENTIFICATION</scope>
</reference>
<keyword evidence="1" id="KW-1133">Transmembrane helix</keyword>
<dbReference type="AlphaFoldDB" id="A0A1U8ITQ3"/>
<dbReference type="PANTHER" id="PTHR48165">
    <property type="entry name" value="BNAC03G44900D PROTEIN"/>
    <property type="match status" value="1"/>
</dbReference>
<accession>A0A1U8ITQ3</accession>
<keyword evidence="1" id="KW-0472">Membrane</keyword>
<protein>
    <submittedName>
        <fullName evidence="3">Uncharacterized protein</fullName>
    </submittedName>
</protein>
<dbReference type="OrthoDB" id="1857384at2759"/>
<dbReference type="PANTHER" id="PTHR48165:SF1">
    <property type="entry name" value="TRANSMEMBRANE PROTEIN"/>
    <property type="match status" value="1"/>
</dbReference>
<dbReference type="KEGG" id="ghi:107900377"/>
<dbReference type="GeneID" id="107900377"/>